<feature type="compositionally biased region" description="Basic and acidic residues" evidence="1">
    <location>
        <begin position="121"/>
        <end position="133"/>
    </location>
</feature>
<proteinExistence type="predicted"/>
<keyword evidence="2" id="KW-1133">Transmembrane helix</keyword>
<feature type="transmembrane region" description="Helical" evidence="2">
    <location>
        <begin position="45"/>
        <end position="61"/>
    </location>
</feature>
<feature type="compositionally biased region" description="Polar residues" evidence="1">
    <location>
        <begin position="87"/>
        <end position="97"/>
    </location>
</feature>
<dbReference type="RefSeq" id="WP_160065771.1">
    <property type="nucleotide sequence ID" value="NZ_WUYX01000038.1"/>
</dbReference>
<dbReference type="AlphaFoldDB" id="A0A6B0VNX8"/>
<accession>A0A6B0VNX8</accession>
<keyword evidence="4" id="KW-1185">Reference proteome</keyword>
<dbReference type="OrthoDB" id="306439at2157"/>
<evidence type="ECO:0000256" key="1">
    <source>
        <dbReference type="SAM" id="MobiDB-lite"/>
    </source>
</evidence>
<protein>
    <submittedName>
        <fullName evidence="3">Uncharacterized protein</fullName>
    </submittedName>
</protein>
<feature type="compositionally biased region" description="Acidic residues" evidence="1">
    <location>
        <begin position="74"/>
        <end position="85"/>
    </location>
</feature>
<comment type="caution">
    <text evidence="3">The sequence shown here is derived from an EMBL/GenBank/DDBJ whole genome shotgun (WGS) entry which is preliminary data.</text>
</comment>
<dbReference type="Proteomes" id="UP000434101">
    <property type="component" value="Unassembled WGS sequence"/>
</dbReference>
<organism evidence="3 4">
    <name type="scientific">Natronorubrum halalkaliphilum</name>
    <dbReference type="NCBI Taxonomy" id="2691917"/>
    <lineage>
        <taxon>Archaea</taxon>
        <taxon>Methanobacteriati</taxon>
        <taxon>Methanobacteriota</taxon>
        <taxon>Stenosarchaea group</taxon>
        <taxon>Halobacteria</taxon>
        <taxon>Halobacteriales</taxon>
        <taxon>Natrialbaceae</taxon>
        <taxon>Natronorubrum</taxon>
    </lineage>
</organism>
<evidence type="ECO:0000313" key="4">
    <source>
        <dbReference type="Proteomes" id="UP000434101"/>
    </source>
</evidence>
<feature type="transmembrane region" description="Helical" evidence="2">
    <location>
        <begin position="21"/>
        <end position="39"/>
    </location>
</feature>
<gene>
    <name evidence="3" type="ORF">GS429_12875</name>
</gene>
<keyword evidence="2" id="KW-0472">Membrane</keyword>
<sequence>MGSPNARSCSDEKRFSGTQRTAIMAAAILLGSSVLVRTVGVSPGVAIGVLAFLAGGGFLLVRRRRSRSAGAADGDSDADSSESDESNVWNAIPSRQYSGRHVESGGLSRGEQEQALQDIQRQADELADDPSRK</sequence>
<keyword evidence="2" id="KW-0812">Transmembrane</keyword>
<dbReference type="EMBL" id="WUYX01000038">
    <property type="protein sequence ID" value="MXV62945.1"/>
    <property type="molecule type" value="Genomic_DNA"/>
</dbReference>
<name>A0A6B0VNX8_9EURY</name>
<feature type="region of interest" description="Disordered" evidence="1">
    <location>
        <begin position="68"/>
        <end position="133"/>
    </location>
</feature>
<evidence type="ECO:0000313" key="3">
    <source>
        <dbReference type="EMBL" id="MXV62945.1"/>
    </source>
</evidence>
<evidence type="ECO:0000256" key="2">
    <source>
        <dbReference type="SAM" id="Phobius"/>
    </source>
</evidence>
<reference evidence="3 4" key="1">
    <citation type="submission" date="2020-01" db="EMBL/GenBank/DDBJ databases">
        <title>Natronorubrum sp. JWXQ-INN 674 isolated from Inner Mongolia Autonomous Region of China.</title>
        <authorList>
            <person name="Xue Q."/>
        </authorList>
    </citation>
    <scope>NUCLEOTIDE SEQUENCE [LARGE SCALE GENOMIC DNA]</scope>
    <source>
        <strain evidence="3 4">JWXQ-INN-674</strain>
    </source>
</reference>